<gene>
    <name evidence="14" type="ORF">SAMN05443377_1286</name>
</gene>
<feature type="transmembrane region" description="Helical" evidence="12">
    <location>
        <begin position="394"/>
        <end position="417"/>
    </location>
</feature>
<dbReference type="CDD" id="cd00371">
    <property type="entry name" value="HMA"/>
    <property type="match status" value="1"/>
</dbReference>
<dbReference type="PANTHER" id="PTHR43520">
    <property type="entry name" value="ATP7, ISOFORM B"/>
    <property type="match status" value="1"/>
</dbReference>
<evidence type="ECO:0000256" key="3">
    <source>
        <dbReference type="ARBA" id="ARBA00022692"/>
    </source>
</evidence>
<dbReference type="InterPro" id="IPR059000">
    <property type="entry name" value="ATPase_P-type_domA"/>
</dbReference>
<comment type="catalytic activity">
    <reaction evidence="10">
        <text>ATP + H2O = ADP + phosphate + H(+)</text>
        <dbReference type="Rhea" id="RHEA:13065"/>
        <dbReference type="ChEBI" id="CHEBI:15377"/>
        <dbReference type="ChEBI" id="CHEBI:15378"/>
        <dbReference type="ChEBI" id="CHEBI:30616"/>
        <dbReference type="ChEBI" id="CHEBI:43474"/>
        <dbReference type="ChEBI" id="CHEBI:456216"/>
    </reaction>
</comment>
<dbReference type="InterPro" id="IPR027256">
    <property type="entry name" value="P-typ_ATPase_IB"/>
</dbReference>
<dbReference type="PRINTS" id="PR00943">
    <property type="entry name" value="CUATPASE"/>
</dbReference>
<dbReference type="Gene3D" id="3.40.1110.10">
    <property type="entry name" value="Calcium-transporting ATPase, cytoplasmic domain N"/>
    <property type="match status" value="1"/>
</dbReference>
<dbReference type="NCBIfam" id="TIGR01525">
    <property type="entry name" value="ATPase-IB_hvy"/>
    <property type="match status" value="1"/>
</dbReference>
<evidence type="ECO:0000256" key="11">
    <source>
        <dbReference type="ARBA" id="ARBA00074171"/>
    </source>
</evidence>
<keyword evidence="7" id="KW-1278">Translocase</keyword>
<dbReference type="InterPro" id="IPR023299">
    <property type="entry name" value="ATPase_P-typ_cyto_dom_N"/>
</dbReference>
<dbReference type="SFLD" id="SFLDG00002">
    <property type="entry name" value="C1.7:_P-type_atpase_like"/>
    <property type="match status" value="1"/>
</dbReference>
<evidence type="ECO:0000256" key="5">
    <source>
        <dbReference type="ARBA" id="ARBA00022741"/>
    </source>
</evidence>
<dbReference type="SFLD" id="SFLDF00027">
    <property type="entry name" value="p-type_atpase"/>
    <property type="match status" value="1"/>
</dbReference>
<dbReference type="GO" id="GO:0055070">
    <property type="term" value="P:copper ion homeostasis"/>
    <property type="evidence" value="ECO:0007669"/>
    <property type="project" value="TreeGrafter"/>
</dbReference>
<dbReference type="CDD" id="cd02094">
    <property type="entry name" value="P-type_ATPase_Cu-like"/>
    <property type="match status" value="1"/>
</dbReference>
<dbReference type="SFLD" id="SFLDS00003">
    <property type="entry name" value="Haloacid_Dehalogenase"/>
    <property type="match status" value="1"/>
</dbReference>
<proteinExistence type="inferred from homology"/>
<accession>A0A1H9TUK5</accession>
<keyword evidence="12" id="KW-1003">Cell membrane</keyword>
<dbReference type="InterPro" id="IPR036412">
    <property type="entry name" value="HAD-like_sf"/>
</dbReference>
<dbReference type="PRINTS" id="PR00119">
    <property type="entry name" value="CATATPASE"/>
</dbReference>
<feature type="transmembrane region" description="Helical" evidence="12">
    <location>
        <begin position="734"/>
        <end position="752"/>
    </location>
</feature>
<keyword evidence="6 12" id="KW-0067">ATP-binding</keyword>
<dbReference type="Gene3D" id="2.70.150.10">
    <property type="entry name" value="Calcium-transporting ATPase, cytoplasmic transduction domain A"/>
    <property type="match status" value="1"/>
</dbReference>
<dbReference type="GO" id="GO:0005507">
    <property type="term" value="F:copper ion binding"/>
    <property type="evidence" value="ECO:0007669"/>
    <property type="project" value="TreeGrafter"/>
</dbReference>
<keyword evidence="3 12" id="KW-0812">Transmembrane</keyword>
<protein>
    <recommendedName>
        <fullName evidence="11">Cation-transporting P-type ATPase B</fullName>
    </recommendedName>
</protein>
<dbReference type="Pfam" id="PF00702">
    <property type="entry name" value="Hydrolase"/>
    <property type="match status" value="1"/>
</dbReference>
<evidence type="ECO:0000259" key="13">
    <source>
        <dbReference type="PROSITE" id="PS50846"/>
    </source>
</evidence>
<dbReference type="AlphaFoldDB" id="A0A1H9TUK5"/>
<dbReference type="Gene3D" id="3.30.70.100">
    <property type="match status" value="1"/>
</dbReference>
<evidence type="ECO:0000256" key="4">
    <source>
        <dbReference type="ARBA" id="ARBA00022723"/>
    </source>
</evidence>
<dbReference type="InterPro" id="IPR008250">
    <property type="entry name" value="ATPase_P-typ_transduc_dom_A_sf"/>
</dbReference>
<keyword evidence="5 12" id="KW-0547">Nucleotide-binding</keyword>
<dbReference type="SUPFAM" id="SSF56784">
    <property type="entry name" value="HAD-like"/>
    <property type="match status" value="1"/>
</dbReference>
<dbReference type="PROSITE" id="PS50846">
    <property type="entry name" value="HMA_2"/>
    <property type="match status" value="1"/>
</dbReference>
<dbReference type="GO" id="GO:0005886">
    <property type="term" value="C:plasma membrane"/>
    <property type="evidence" value="ECO:0007669"/>
    <property type="project" value="UniProtKB-SubCell"/>
</dbReference>
<evidence type="ECO:0000256" key="1">
    <source>
        <dbReference type="ARBA" id="ARBA00004651"/>
    </source>
</evidence>
<feature type="transmembrane region" description="Helical" evidence="12">
    <location>
        <begin position="708"/>
        <end position="728"/>
    </location>
</feature>
<keyword evidence="4 12" id="KW-0479">Metal-binding</keyword>
<comment type="subcellular location">
    <subcellularLocation>
        <location evidence="1">Cell membrane</location>
        <topology evidence="1">Multi-pass membrane protein</topology>
    </subcellularLocation>
</comment>
<dbReference type="InterPro" id="IPR018303">
    <property type="entry name" value="ATPase_P-typ_P_site"/>
</dbReference>
<dbReference type="EMBL" id="FOGZ01000028">
    <property type="protein sequence ID" value="SES00453.1"/>
    <property type="molecule type" value="Genomic_DNA"/>
</dbReference>
<name>A0A1H9TUK5_9ACTN</name>
<dbReference type="GO" id="GO:0043682">
    <property type="term" value="F:P-type divalent copper transporter activity"/>
    <property type="evidence" value="ECO:0007669"/>
    <property type="project" value="TreeGrafter"/>
</dbReference>
<dbReference type="Proteomes" id="UP000198815">
    <property type="component" value="Unassembled WGS sequence"/>
</dbReference>
<organism evidence="14 15">
    <name type="scientific">Propionibacterium cyclohexanicum</name>
    <dbReference type="NCBI Taxonomy" id="64702"/>
    <lineage>
        <taxon>Bacteria</taxon>
        <taxon>Bacillati</taxon>
        <taxon>Actinomycetota</taxon>
        <taxon>Actinomycetes</taxon>
        <taxon>Propionibacteriales</taxon>
        <taxon>Propionibacteriaceae</taxon>
        <taxon>Propionibacterium</taxon>
    </lineage>
</organism>
<evidence type="ECO:0000256" key="9">
    <source>
        <dbReference type="ARBA" id="ARBA00023136"/>
    </source>
</evidence>
<dbReference type="Gene3D" id="3.40.50.1000">
    <property type="entry name" value="HAD superfamily/HAD-like"/>
    <property type="match status" value="1"/>
</dbReference>
<evidence type="ECO:0000256" key="2">
    <source>
        <dbReference type="ARBA" id="ARBA00006024"/>
    </source>
</evidence>
<evidence type="ECO:0000256" key="6">
    <source>
        <dbReference type="ARBA" id="ARBA00022840"/>
    </source>
</evidence>
<comment type="similarity">
    <text evidence="2 12">Belongs to the cation transport ATPase (P-type) (TC 3.A.3) family. Type IB subfamily.</text>
</comment>
<dbReference type="PROSITE" id="PS00154">
    <property type="entry name" value="ATPASE_E1_E2"/>
    <property type="match status" value="1"/>
</dbReference>
<dbReference type="PANTHER" id="PTHR43520:SF8">
    <property type="entry name" value="P-TYPE CU(+) TRANSPORTER"/>
    <property type="match status" value="1"/>
</dbReference>
<feature type="transmembrane region" description="Helical" evidence="12">
    <location>
        <begin position="172"/>
        <end position="194"/>
    </location>
</feature>
<dbReference type="SUPFAM" id="SSF81665">
    <property type="entry name" value="Calcium ATPase, transmembrane domain M"/>
    <property type="match status" value="1"/>
</dbReference>
<evidence type="ECO:0000256" key="8">
    <source>
        <dbReference type="ARBA" id="ARBA00022989"/>
    </source>
</evidence>
<evidence type="ECO:0000313" key="15">
    <source>
        <dbReference type="Proteomes" id="UP000198815"/>
    </source>
</evidence>
<feature type="transmembrane region" description="Helical" evidence="12">
    <location>
        <begin position="111"/>
        <end position="128"/>
    </location>
</feature>
<keyword evidence="8 12" id="KW-1133">Transmembrane helix</keyword>
<dbReference type="InterPro" id="IPR017969">
    <property type="entry name" value="Heavy-metal-associated_CS"/>
</dbReference>
<dbReference type="InterPro" id="IPR001757">
    <property type="entry name" value="P_typ_ATPase"/>
</dbReference>
<dbReference type="InterPro" id="IPR006121">
    <property type="entry name" value="HMA_dom"/>
</dbReference>
<dbReference type="NCBIfam" id="TIGR01494">
    <property type="entry name" value="ATPase_P-type"/>
    <property type="match status" value="1"/>
</dbReference>
<dbReference type="GO" id="GO:0005524">
    <property type="term" value="F:ATP binding"/>
    <property type="evidence" value="ECO:0007669"/>
    <property type="project" value="UniProtKB-UniRule"/>
</dbReference>
<dbReference type="RefSeq" id="WP_342736235.1">
    <property type="nucleotide sequence ID" value="NZ_FOGZ01000028.1"/>
</dbReference>
<dbReference type="NCBIfam" id="TIGR01511">
    <property type="entry name" value="ATPase-IB1_Cu"/>
    <property type="match status" value="1"/>
</dbReference>
<dbReference type="Pfam" id="PF00122">
    <property type="entry name" value="E1-E2_ATPase"/>
    <property type="match status" value="1"/>
</dbReference>
<dbReference type="GO" id="GO:0016887">
    <property type="term" value="F:ATP hydrolysis activity"/>
    <property type="evidence" value="ECO:0007669"/>
    <property type="project" value="InterPro"/>
</dbReference>
<keyword evidence="9 12" id="KW-0472">Membrane</keyword>
<feature type="transmembrane region" description="Helical" evidence="12">
    <location>
        <begin position="214"/>
        <end position="233"/>
    </location>
</feature>
<dbReference type="STRING" id="64702.SAMN05443377_1286"/>
<dbReference type="FunFam" id="2.70.150.10:FF:000002">
    <property type="entry name" value="Copper-transporting ATPase 1, putative"/>
    <property type="match status" value="1"/>
</dbReference>
<evidence type="ECO:0000313" key="14">
    <source>
        <dbReference type="EMBL" id="SES00453.1"/>
    </source>
</evidence>
<dbReference type="FunFam" id="3.30.70.100:FF:000005">
    <property type="entry name" value="Copper-exporting P-type ATPase A"/>
    <property type="match status" value="1"/>
</dbReference>
<dbReference type="InterPro" id="IPR023214">
    <property type="entry name" value="HAD_sf"/>
</dbReference>
<feature type="transmembrane region" description="Helical" evidence="12">
    <location>
        <begin position="368"/>
        <end position="388"/>
    </location>
</feature>
<evidence type="ECO:0000256" key="12">
    <source>
        <dbReference type="RuleBase" id="RU362081"/>
    </source>
</evidence>
<dbReference type="SUPFAM" id="SSF81653">
    <property type="entry name" value="Calcium ATPase, transduction domain A"/>
    <property type="match status" value="1"/>
</dbReference>
<dbReference type="PROSITE" id="PS01047">
    <property type="entry name" value="HMA_1"/>
    <property type="match status" value="1"/>
</dbReference>
<dbReference type="SUPFAM" id="SSF55008">
    <property type="entry name" value="HMA, heavy metal-associated domain"/>
    <property type="match status" value="1"/>
</dbReference>
<reference evidence="14 15" key="1">
    <citation type="submission" date="2016-10" db="EMBL/GenBank/DDBJ databases">
        <authorList>
            <person name="de Groot N.N."/>
        </authorList>
    </citation>
    <scope>NUCLEOTIDE SEQUENCE [LARGE SCALE GENOMIC DNA]</scope>
    <source>
        <strain evidence="14 15">DSM 16859</strain>
    </source>
</reference>
<feature type="domain" description="HMA" evidence="13">
    <location>
        <begin position="24"/>
        <end position="88"/>
    </location>
</feature>
<dbReference type="InterPro" id="IPR044492">
    <property type="entry name" value="P_typ_ATPase_HD_dom"/>
</dbReference>
<evidence type="ECO:0000256" key="7">
    <source>
        <dbReference type="ARBA" id="ARBA00022967"/>
    </source>
</evidence>
<dbReference type="Pfam" id="PF00403">
    <property type="entry name" value="HMA"/>
    <property type="match status" value="1"/>
</dbReference>
<sequence length="764" mass="80367">MTDTMDRTRIDADTRMRTGVDNLRTIDLDVSGMTCASCAARIQKKLNKVDGVQAAVNYATNKAHVLAPSATGVDELIEVVRNAGYDASLPDPTVDEEAVAQARSDALRRRLIVSAVLAIPVVAMAMISPLQFPGWQWLSLVLATPVVLWGGWQFHKSAWVNLTHGSSTMDTLISVGTLAAYLWSVICLVFGSAGRIGMRHEFSLHLMASDSLNTVYFEAACGTITFILLGRWIEARSRRQAGSALRELLKLGAKRVRLLGPDGTETMAPIEALTVGQSFVVRPGEKIPSDGIVREGRSDVDAHVITGESVPVEVGPGDHVVGATLNTVGRLVVEATAVGSDTQLAHIASLVEQAQTGKSNAQQLADRIAGVFVPVVFGIAALTFLAWLLTGAGLGFAVTAGVAVLIISCPCALGLATPTALLAGTGRGAQLGIVIRGPHALEQARAIDTVVVDKTGTLTKGEMAVQDIFAGSGHDREEVLALAAGLESGSEHPIAQAIVAAAQAHAASSPQHIEDFTILPGLGVQARVEGLQAFAGNARLMADQGLGIPLQLRESADQASTEGASVVFVAHRAAVIGLVTVNDELSENSANAVRLFGRLGLRTVMLTGDNERAAHHMASRVGIDEVHAHVLPDQKMAVITELQKNGRRVAMVGDGVNDAAALAQSNLGIAMGSGTDAAIAASDLTLMRHDLMLAVDAIRLSRATLRTINGNLFWAFFYNVCAIPIAAFGLLNPMIAGAAMAFSSVFVVTNSLRLRRFRPTLVAE</sequence>
<dbReference type="InterPro" id="IPR036163">
    <property type="entry name" value="HMA_dom_sf"/>
</dbReference>
<feature type="transmembrane region" description="Helical" evidence="12">
    <location>
        <begin position="134"/>
        <end position="152"/>
    </location>
</feature>
<keyword evidence="15" id="KW-1185">Reference proteome</keyword>
<evidence type="ECO:0000256" key="10">
    <source>
        <dbReference type="ARBA" id="ARBA00049360"/>
    </source>
</evidence>
<dbReference type="InterPro" id="IPR023298">
    <property type="entry name" value="ATPase_P-typ_TM_dom_sf"/>
</dbReference>